<sequence>MKLKILSWNVGGVNDKSKRKIIKDVVRKQRADLLCFQETKMQIMSEGVVRSLGLGRFLEWRALDAIGSAGGILVCWDKRTLEIVDWEVGLFSISCKFRTVEDGMVWVFTGVYGPFTREERECMWEEIGAIRGLWDEPWCLGGDFNLTLYQSERNRIGRITSVMRRFAQILDELGLVDFPLRGGSFTWSGGLNNQSWARLDRFLATPTWLDQYSRVSQRRLPHPTSDHFPILFEGGGIRRGPFPFRFENMWLKVEGFKELVRGWWQGMEVRGSASYKLATKLKKLKQNLKTWNREVFGRLECNKAEALQKVEFWDLEEMERILTEEETNRKKEAKEEYAKWVSLEETHWRQLSRELWLKEGDRNTGYFHRMANAHRRVNSLDIIKINGVWISEEQEVREGIVHAFHQLLSDNQGWKADIGGLQLQQINQTEAEGLEIPFFSEAEVHAALREMNGDKAPGPDGFTIAFWQDCWEFIKDEVMDMFKEFHEQNSFLKSLNNTFLVLIPKKGGAAELRDYRPISLVGGLYKLLAKVLANRLKRVIDKVVSLD</sequence>
<evidence type="ECO:0000313" key="3">
    <source>
        <dbReference type="Proteomes" id="UP001168098"/>
    </source>
</evidence>
<dbReference type="SUPFAM" id="SSF56672">
    <property type="entry name" value="DNA/RNA polymerases"/>
    <property type="match status" value="1"/>
</dbReference>
<feature type="domain" description="Endonuclease/exonuclease/phosphatase" evidence="1">
    <location>
        <begin position="6"/>
        <end position="227"/>
    </location>
</feature>
<keyword evidence="3" id="KW-1185">Reference proteome</keyword>
<dbReference type="InterPro" id="IPR036691">
    <property type="entry name" value="Endo/exonu/phosph_ase_sf"/>
</dbReference>
<gene>
    <name evidence="2" type="ORF">PVL29_023827</name>
</gene>
<organism evidence="2 3">
    <name type="scientific">Vitis rotundifolia</name>
    <name type="common">Muscadine grape</name>
    <dbReference type="NCBI Taxonomy" id="103349"/>
    <lineage>
        <taxon>Eukaryota</taxon>
        <taxon>Viridiplantae</taxon>
        <taxon>Streptophyta</taxon>
        <taxon>Embryophyta</taxon>
        <taxon>Tracheophyta</taxon>
        <taxon>Spermatophyta</taxon>
        <taxon>Magnoliopsida</taxon>
        <taxon>eudicotyledons</taxon>
        <taxon>Gunneridae</taxon>
        <taxon>Pentapetalae</taxon>
        <taxon>rosids</taxon>
        <taxon>Vitales</taxon>
        <taxon>Vitaceae</taxon>
        <taxon>Viteae</taxon>
        <taxon>Vitis</taxon>
    </lineage>
</organism>
<dbReference type="AlphaFoldDB" id="A0AA38YQ30"/>
<evidence type="ECO:0000259" key="1">
    <source>
        <dbReference type="Pfam" id="PF03372"/>
    </source>
</evidence>
<dbReference type="InterPro" id="IPR005135">
    <property type="entry name" value="Endo/exonuclease/phosphatase"/>
</dbReference>
<dbReference type="Gene3D" id="3.60.10.10">
    <property type="entry name" value="Endonuclease/exonuclease/phosphatase"/>
    <property type="match status" value="1"/>
</dbReference>
<dbReference type="PANTHER" id="PTHR33710:SF64">
    <property type="entry name" value="ENDONUCLEASE_EXONUCLEASE_PHOSPHATASE DOMAIN-CONTAINING PROTEIN"/>
    <property type="match status" value="1"/>
</dbReference>
<comment type="caution">
    <text evidence="2">The sequence shown here is derived from an EMBL/GenBank/DDBJ whole genome shotgun (WGS) entry which is preliminary data.</text>
</comment>
<evidence type="ECO:0000313" key="2">
    <source>
        <dbReference type="EMBL" id="KAJ9674510.1"/>
    </source>
</evidence>
<dbReference type="PANTHER" id="PTHR33710">
    <property type="entry name" value="BNAC02G09200D PROTEIN"/>
    <property type="match status" value="1"/>
</dbReference>
<dbReference type="Proteomes" id="UP001168098">
    <property type="component" value="Unassembled WGS sequence"/>
</dbReference>
<proteinExistence type="predicted"/>
<dbReference type="GO" id="GO:0003824">
    <property type="term" value="F:catalytic activity"/>
    <property type="evidence" value="ECO:0007669"/>
    <property type="project" value="InterPro"/>
</dbReference>
<name>A0AA38YQ30_VITRO</name>
<dbReference type="InterPro" id="IPR043502">
    <property type="entry name" value="DNA/RNA_pol_sf"/>
</dbReference>
<accession>A0AA38YQ30</accession>
<reference evidence="2 3" key="1">
    <citation type="journal article" date="2023" name="BMC Biotechnol.">
        <title>Vitis rotundifolia cv Carlos genome sequencing.</title>
        <authorList>
            <person name="Huff M."/>
            <person name="Hulse-Kemp A."/>
            <person name="Scheffler B."/>
            <person name="Youngblood R."/>
            <person name="Simpson S."/>
            <person name="Babiker E."/>
            <person name="Staton M."/>
        </authorList>
    </citation>
    <scope>NUCLEOTIDE SEQUENCE [LARGE SCALE GENOMIC DNA]</scope>
    <source>
        <tissue evidence="2">Leaf</tissue>
    </source>
</reference>
<dbReference type="SUPFAM" id="SSF56219">
    <property type="entry name" value="DNase I-like"/>
    <property type="match status" value="1"/>
</dbReference>
<protein>
    <recommendedName>
        <fullName evidence="1">Endonuclease/exonuclease/phosphatase domain-containing protein</fullName>
    </recommendedName>
</protein>
<dbReference type="EMBL" id="JARBHA010000018">
    <property type="protein sequence ID" value="KAJ9674510.1"/>
    <property type="molecule type" value="Genomic_DNA"/>
</dbReference>
<dbReference type="Pfam" id="PF03372">
    <property type="entry name" value="Exo_endo_phos"/>
    <property type="match status" value="1"/>
</dbReference>